<dbReference type="EMBL" id="RWJN01000271">
    <property type="protein sequence ID" value="TCD63849.1"/>
    <property type="molecule type" value="Genomic_DNA"/>
</dbReference>
<gene>
    <name evidence="2" type="ORF">EIP91_004891</name>
</gene>
<feature type="region of interest" description="Disordered" evidence="1">
    <location>
        <begin position="910"/>
        <end position="944"/>
    </location>
</feature>
<keyword evidence="3" id="KW-1185">Reference proteome</keyword>
<sequence length="1572" mass="171900">MPLCDAWVGTSGFQFSITSIQKPLSSHAKGRACQRIASRSRLPLEEQRDLLIAAHAARYEHFPPRPVTPPQTPLPTTKFDVSTPSSYRGTTKYSYESLSESDSDMEIDLSSTGRATQHSPRHSAGHHSRPCPGIPLSWARVFQTYPFSRHDPNLTRDGYTLGYTFSGVDHNGTSFRIRSNSCLKMCSFDGQACGECQALSSTVQTLATLAQSAPAHTNHKWLTHEQLCALAASQSAKLKDEKLKTLKLSRQVNSLADKLSEYKRFVMAVATNDFPRLKQLVGQCLKQGTGISSIVSQLERCIRGVYQARGYTNNDTDISLLVLRLGGRKLLYAMAQYLKIPSVRTLGRLTAFTRIMPSPGFPKLSEITFNIKEIFLSTLPHSHQEGFKPRTGVSILWDEISQEEVACYFPHSDSVGGLCREHADGMNTRLLSFEHAVDIARKLESGEVHYGKEASVIAIASFDDRIRGAFPIVVSPTCKAEKVDRAKEIYGFVRTGWAAVAQQYFGIIWTFASDGDANRRKLVYEELMKHQIGPDHTLYKFLGGLAGLNLFVGDGDITGDFDWKHEIKRMARLVRTQDGMNISNTVVNMEIFTRQLNRVPTLSQLDVQRLMNPADSQDVPRAIEFLNGVYDVSQLPFEDCAVGEDVEASHVGVVGEMFAAFTQAFINPEHSITQQVILLSKYAHMAFSLFRRYRESFMPFQLYGDTQTTVKNAIFCIAKQKDMDPTMKFLIYLCGDDREEILFGLVREQGGHDPNASFKQLCERLGAAVDLAGVFARNPHLDPGHRRLKVTRTEHADHLNVDSWGGNIVAGSVQLSDAWEKGREAASAVLKTIGIEDDYLALFTGNIKLDMLRPFGDGSYPGKSDAPDRSLEPEELISTSSAGSSECVPAEDAPQLFNTSFPSSAIVSTAEVPDAETGDADDNDSASEASDDEDLPNESDDPLAPTVVALSDSELAAIQAGTQTTTVLDDLADLLSVPGDLQSVLEGGGLGQPTTSEIASDSSSVFSGFDARVDGGHLEDDDPTEGTQLEDVLPTPPPLELPSLEDNLLGTICHWVMYMGKKIHKASICRLVITPDYIRKSHERVLRVRGFTSHSKFFLLNSSSILDEDAFMVGDVFAAFIICDKQVFLAVFKSIAIEEKTKRVERVKLKSLAHPAAGIKIVGQILDLQQVAPEDVTRVQQLDPAGSSQGHGDIQDSSSGTSVPSGSTPPASPAQPCTLAGSGSNETRPWVWTGDFVKLDPENQKTAPTSKAGIRKTITDAPKDRFPNLRRGITWSMAHDELDLLMTKLWGTIESCKAFTILPRFRSNTEFPYKNLSGIPSLQCDEGTRGRGLIDLASVGKGKLRCYQCLQSVPEAKMRDHVAGHILRALRGVSEELKGEPTGDMPCGFCGRSGIPACARVFLTKGKRPQAVSHCEHARKFRYASALTSTATGPSTNVPIRCTLDNCGGTTVDGRWPAVWKLNMTAHIRKFHPGSSTDGGLTGAPIDDVIVYDMYITPEEETRLGIPAHLIPPTPIPRCPKSRPPPRSSTRPSHDGVVARTAKRKLGGVGDTGEDAGLEQQEGGSLPGSRGP</sequence>
<proteinExistence type="predicted"/>
<feature type="compositionally biased region" description="Basic residues" evidence="1">
    <location>
        <begin position="119"/>
        <end position="129"/>
    </location>
</feature>
<dbReference type="Proteomes" id="UP000292702">
    <property type="component" value="Unassembled WGS sequence"/>
</dbReference>
<feature type="compositionally biased region" description="Pro residues" evidence="1">
    <location>
        <begin position="1510"/>
        <end position="1527"/>
    </location>
</feature>
<name>A0A4R0RGD7_9APHY</name>
<evidence type="ECO:0000313" key="2">
    <source>
        <dbReference type="EMBL" id="TCD63849.1"/>
    </source>
</evidence>
<protein>
    <submittedName>
        <fullName evidence="2">Uncharacterized protein</fullName>
    </submittedName>
</protein>
<feature type="compositionally biased region" description="Low complexity" evidence="1">
    <location>
        <begin position="1197"/>
        <end position="1209"/>
    </location>
</feature>
<feature type="compositionally biased region" description="Pro residues" evidence="1">
    <location>
        <begin position="64"/>
        <end position="73"/>
    </location>
</feature>
<evidence type="ECO:0000313" key="3">
    <source>
        <dbReference type="Proteomes" id="UP000292702"/>
    </source>
</evidence>
<dbReference type="OrthoDB" id="2691851at2759"/>
<feature type="region of interest" description="Disordered" evidence="1">
    <location>
        <begin position="1182"/>
        <end position="1228"/>
    </location>
</feature>
<feature type="region of interest" description="Disordered" evidence="1">
    <location>
        <begin position="860"/>
        <end position="889"/>
    </location>
</feature>
<feature type="compositionally biased region" description="Polar residues" evidence="1">
    <location>
        <begin position="79"/>
        <end position="92"/>
    </location>
</feature>
<accession>A0A4R0RGD7</accession>
<comment type="caution">
    <text evidence="2">The sequence shown here is derived from an EMBL/GenBank/DDBJ whole genome shotgun (WGS) entry which is preliminary data.</text>
</comment>
<feature type="compositionally biased region" description="Acidic residues" evidence="1">
    <location>
        <begin position="913"/>
        <end position="941"/>
    </location>
</feature>
<dbReference type="STRING" id="92696.A0A4R0RGD7"/>
<feature type="region of interest" description="Disordered" evidence="1">
    <location>
        <begin position="1014"/>
        <end position="1037"/>
    </location>
</feature>
<evidence type="ECO:0000256" key="1">
    <source>
        <dbReference type="SAM" id="MobiDB-lite"/>
    </source>
</evidence>
<feature type="region of interest" description="Disordered" evidence="1">
    <location>
        <begin position="1505"/>
        <end position="1572"/>
    </location>
</feature>
<feature type="region of interest" description="Disordered" evidence="1">
    <location>
        <begin position="62"/>
        <end position="129"/>
    </location>
</feature>
<reference evidence="2 3" key="1">
    <citation type="submission" date="2018-11" db="EMBL/GenBank/DDBJ databases">
        <title>Genome assembly of Steccherinum ochraceum LE-BIN_3174, the white-rot fungus of the Steccherinaceae family (The Residual Polyporoid clade, Polyporales, Basidiomycota).</title>
        <authorList>
            <person name="Fedorova T.V."/>
            <person name="Glazunova O.A."/>
            <person name="Landesman E.O."/>
            <person name="Moiseenko K.V."/>
            <person name="Psurtseva N.V."/>
            <person name="Savinova O.S."/>
            <person name="Shakhova N.V."/>
            <person name="Tyazhelova T.V."/>
            <person name="Vasina D.V."/>
        </authorList>
    </citation>
    <scope>NUCLEOTIDE SEQUENCE [LARGE SCALE GENOMIC DNA]</scope>
    <source>
        <strain evidence="2 3">LE-BIN_3174</strain>
    </source>
</reference>
<organism evidence="2 3">
    <name type="scientific">Steccherinum ochraceum</name>
    <dbReference type="NCBI Taxonomy" id="92696"/>
    <lineage>
        <taxon>Eukaryota</taxon>
        <taxon>Fungi</taxon>
        <taxon>Dikarya</taxon>
        <taxon>Basidiomycota</taxon>
        <taxon>Agaricomycotina</taxon>
        <taxon>Agaricomycetes</taxon>
        <taxon>Polyporales</taxon>
        <taxon>Steccherinaceae</taxon>
        <taxon>Steccherinum</taxon>
    </lineage>
</organism>